<keyword evidence="4 11" id="KW-0808">Transferase</keyword>
<dbReference type="AlphaFoldDB" id="A0A226BXG1"/>
<dbReference type="InterPro" id="IPR018094">
    <property type="entry name" value="Thymidylate_kinase"/>
</dbReference>
<dbReference type="GO" id="GO:0006235">
    <property type="term" value="P:dTTP biosynthetic process"/>
    <property type="evidence" value="ECO:0007669"/>
    <property type="project" value="UniProtKB-UniRule"/>
</dbReference>
<dbReference type="InterPro" id="IPR018095">
    <property type="entry name" value="Thymidylate_kin_CS"/>
</dbReference>
<keyword evidence="14" id="KW-1185">Reference proteome</keyword>
<feature type="binding site" evidence="11">
    <location>
        <begin position="23"/>
        <end position="30"/>
    </location>
    <ligand>
        <name>ATP</name>
        <dbReference type="ChEBI" id="CHEBI:30616"/>
    </ligand>
</feature>
<evidence type="ECO:0000256" key="2">
    <source>
        <dbReference type="ARBA" id="ARBA00012980"/>
    </source>
</evidence>
<feature type="domain" description="Thymidylate kinase-like" evidence="12">
    <location>
        <begin position="21"/>
        <end position="207"/>
    </location>
</feature>
<dbReference type="FunFam" id="3.40.50.300:FF:000225">
    <property type="entry name" value="Thymidylate kinase"/>
    <property type="match status" value="1"/>
</dbReference>
<dbReference type="PANTHER" id="PTHR10344">
    <property type="entry name" value="THYMIDYLATE KINASE"/>
    <property type="match status" value="1"/>
</dbReference>
<dbReference type="CDD" id="cd01672">
    <property type="entry name" value="TMPK"/>
    <property type="match status" value="1"/>
</dbReference>
<comment type="function">
    <text evidence="10 11">Phosphorylation of dTMP to form dTDP in both de novo and salvage pathways of dTTP synthesis.</text>
</comment>
<gene>
    <name evidence="11" type="primary">tmk</name>
    <name evidence="13" type="ORF">CDO51_07385</name>
</gene>
<dbReference type="NCBIfam" id="TIGR00041">
    <property type="entry name" value="DTMP_kinase"/>
    <property type="match status" value="1"/>
</dbReference>
<evidence type="ECO:0000256" key="8">
    <source>
        <dbReference type="ARBA" id="ARBA00022840"/>
    </source>
</evidence>
<dbReference type="Gene3D" id="3.40.50.300">
    <property type="entry name" value="P-loop containing nucleotide triphosphate hydrolases"/>
    <property type="match status" value="1"/>
</dbReference>
<dbReference type="InterPro" id="IPR039430">
    <property type="entry name" value="Thymidylate_kin-like_dom"/>
</dbReference>
<dbReference type="GO" id="GO:0005829">
    <property type="term" value="C:cytosol"/>
    <property type="evidence" value="ECO:0007669"/>
    <property type="project" value="TreeGrafter"/>
</dbReference>
<evidence type="ECO:0000256" key="3">
    <source>
        <dbReference type="ARBA" id="ARBA00017144"/>
    </source>
</evidence>
<dbReference type="HAMAP" id="MF_00165">
    <property type="entry name" value="Thymidylate_kinase"/>
    <property type="match status" value="1"/>
</dbReference>
<dbReference type="GO" id="GO:0006233">
    <property type="term" value="P:dTDP biosynthetic process"/>
    <property type="evidence" value="ECO:0007669"/>
    <property type="project" value="InterPro"/>
</dbReference>
<dbReference type="GO" id="GO:0005524">
    <property type="term" value="F:ATP binding"/>
    <property type="evidence" value="ECO:0007669"/>
    <property type="project" value="UniProtKB-UniRule"/>
</dbReference>
<dbReference type="EC" id="2.7.4.9" evidence="2 11"/>
<dbReference type="GO" id="GO:0006227">
    <property type="term" value="P:dUDP biosynthetic process"/>
    <property type="evidence" value="ECO:0007669"/>
    <property type="project" value="TreeGrafter"/>
</dbReference>
<evidence type="ECO:0000256" key="6">
    <source>
        <dbReference type="ARBA" id="ARBA00022741"/>
    </source>
</evidence>
<comment type="caution">
    <text evidence="13">The sequence shown here is derived from an EMBL/GenBank/DDBJ whole genome shotgun (WGS) entry which is preliminary data.</text>
</comment>
<dbReference type="InterPro" id="IPR027417">
    <property type="entry name" value="P-loop_NTPase"/>
</dbReference>
<keyword evidence="6 11" id="KW-0547">Nucleotide-binding</keyword>
<keyword evidence="5 11" id="KW-0545">Nucleotide biosynthesis</keyword>
<dbReference type="EMBL" id="NIQC01000014">
    <property type="protein sequence ID" value="OWZ83635.1"/>
    <property type="molecule type" value="Genomic_DNA"/>
</dbReference>
<dbReference type="SUPFAM" id="SSF52540">
    <property type="entry name" value="P-loop containing nucleoside triphosphate hydrolases"/>
    <property type="match status" value="1"/>
</dbReference>
<evidence type="ECO:0000256" key="4">
    <source>
        <dbReference type="ARBA" id="ARBA00022679"/>
    </source>
</evidence>
<evidence type="ECO:0000256" key="1">
    <source>
        <dbReference type="ARBA" id="ARBA00009776"/>
    </source>
</evidence>
<organism evidence="13 14">
    <name type="scientific">Natranaerobius trueperi</name>
    <dbReference type="NCBI Taxonomy" id="759412"/>
    <lineage>
        <taxon>Bacteria</taxon>
        <taxon>Bacillati</taxon>
        <taxon>Bacillota</taxon>
        <taxon>Clostridia</taxon>
        <taxon>Natranaerobiales</taxon>
        <taxon>Natranaerobiaceae</taxon>
        <taxon>Natranaerobius</taxon>
    </lineage>
</organism>
<evidence type="ECO:0000256" key="11">
    <source>
        <dbReference type="HAMAP-Rule" id="MF_00165"/>
    </source>
</evidence>
<evidence type="ECO:0000313" key="13">
    <source>
        <dbReference type="EMBL" id="OWZ83635.1"/>
    </source>
</evidence>
<proteinExistence type="inferred from homology"/>
<reference evidence="13 14" key="1">
    <citation type="submission" date="2017-06" db="EMBL/GenBank/DDBJ databases">
        <title>Draft Genome Sequence of Natranaerobius trueperi halophilic, alkalithermophilic bacteria from soda lakes.</title>
        <authorList>
            <person name="Zhao B."/>
        </authorList>
    </citation>
    <scope>NUCLEOTIDE SEQUENCE [LARGE SCALE GENOMIC DNA]</scope>
    <source>
        <strain evidence="13 14">DSM 18760</strain>
    </source>
</reference>
<accession>A0A226BXG1</accession>
<sequence length="219" mass="24840">MIGTRVRGTMMCFKTGKFITFEGIDGCGKSTQLLYFKEYLNKQGEDVITTREPGGTNVGDAIRSILLDRKYSDMTMEAEALLYAASRVQHVTQVILPNASAGKVVLCDRFIDSSIAYQGGGDPLTSQDVRNINSLTLDKIRPDITFLIDIDPEQAFKRLNRGRDRIENRGLQYQEKVRKNYLKIASKEPDRIIIIDGNRSKDEVFWDICDQFKRASEVD</sequence>
<evidence type="ECO:0000259" key="12">
    <source>
        <dbReference type="Pfam" id="PF02223"/>
    </source>
</evidence>
<evidence type="ECO:0000256" key="9">
    <source>
        <dbReference type="ARBA" id="ARBA00048743"/>
    </source>
</evidence>
<comment type="catalytic activity">
    <reaction evidence="9 11">
        <text>dTMP + ATP = dTDP + ADP</text>
        <dbReference type="Rhea" id="RHEA:13517"/>
        <dbReference type="ChEBI" id="CHEBI:30616"/>
        <dbReference type="ChEBI" id="CHEBI:58369"/>
        <dbReference type="ChEBI" id="CHEBI:63528"/>
        <dbReference type="ChEBI" id="CHEBI:456216"/>
        <dbReference type="EC" id="2.7.4.9"/>
    </reaction>
</comment>
<keyword evidence="8 11" id="KW-0067">ATP-binding</keyword>
<evidence type="ECO:0000256" key="5">
    <source>
        <dbReference type="ARBA" id="ARBA00022727"/>
    </source>
</evidence>
<protein>
    <recommendedName>
        <fullName evidence="3 11">Thymidylate kinase</fullName>
        <ecNumber evidence="2 11">2.7.4.9</ecNumber>
    </recommendedName>
    <alternativeName>
        <fullName evidence="11">dTMP kinase</fullName>
    </alternativeName>
</protein>
<evidence type="ECO:0000256" key="7">
    <source>
        <dbReference type="ARBA" id="ARBA00022777"/>
    </source>
</evidence>
<dbReference type="Proteomes" id="UP000214588">
    <property type="component" value="Unassembled WGS sequence"/>
</dbReference>
<dbReference type="Pfam" id="PF02223">
    <property type="entry name" value="Thymidylate_kin"/>
    <property type="match status" value="1"/>
</dbReference>
<dbReference type="PANTHER" id="PTHR10344:SF4">
    <property type="entry name" value="UMP-CMP KINASE 2, MITOCHONDRIAL"/>
    <property type="match status" value="1"/>
</dbReference>
<evidence type="ECO:0000313" key="14">
    <source>
        <dbReference type="Proteomes" id="UP000214588"/>
    </source>
</evidence>
<dbReference type="PROSITE" id="PS01331">
    <property type="entry name" value="THYMIDYLATE_KINASE"/>
    <property type="match status" value="1"/>
</dbReference>
<dbReference type="GO" id="GO:0004798">
    <property type="term" value="F:dTMP kinase activity"/>
    <property type="evidence" value="ECO:0007669"/>
    <property type="project" value="UniProtKB-UniRule"/>
</dbReference>
<keyword evidence="7 11" id="KW-0418">Kinase</keyword>
<comment type="similarity">
    <text evidence="1 11">Belongs to the thymidylate kinase family.</text>
</comment>
<name>A0A226BXG1_9FIRM</name>
<evidence type="ECO:0000256" key="10">
    <source>
        <dbReference type="ARBA" id="ARBA00057735"/>
    </source>
</evidence>